<reference evidence="1 2" key="1">
    <citation type="submission" date="2007-08" db="EMBL/GenBank/DDBJ databases">
        <authorList>
            <person name="Fulton L."/>
            <person name="Clifton S."/>
            <person name="Fulton B."/>
            <person name="Xu J."/>
            <person name="Minx P."/>
            <person name="Pepin K.H."/>
            <person name="Johnson M."/>
            <person name="Thiruvilangam P."/>
            <person name="Bhonagiri V."/>
            <person name="Nash W.E."/>
            <person name="Mardis E.R."/>
            <person name="Wilson R.K."/>
        </authorList>
    </citation>
    <scope>NUCLEOTIDE SEQUENCE [LARGE SCALE GENOMIC DNA]</scope>
    <source>
        <strain evidence="2">ATCC BAA-613 / DSM 15670 / CCUG 46953 / JCM 12243 / WAL 16351</strain>
    </source>
</reference>
<dbReference type="HOGENOM" id="CLU_2599806_0_0_9"/>
<reference evidence="1 2" key="2">
    <citation type="submission" date="2007-09" db="EMBL/GenBank/DDBJ databases">
        <title>Draft genome sequence of Clostridium bolteae (ATCC BAA-613).</title>
        <authorList>
            <person name="Sudarsanam P."/>
            <person name="Ley R."/>
            <person name="Guruge J."/>
            <person name="Turnbaugh P.J."/>
            <person name="Mahowald M."/>
            <person name="Liep D."/>
            <person name="Gordon J."/>
        </authorList>
    </citation>
    <scope>NUCLEOTIDE SEQUENCE [LARGE SCALE GENOMIC DNA]</scope>
    <source>
        <strain evidence="2">ATCC BAA-613 / DSM 15670 / CCUG 46953 / JCM 12243 / WAL 16351</strain>
    </source>
</reference>
<gene>
    <name evidence="1" type="ORF">CLOBOL_04722</name>
</gene>
<dbReference type="PaxDb" id="411902-CLOBOL_04722"/>
<name>A8RWW7_ENTBW</name>
<evidence type="ECO:0000313" key="2">
    <source>
        <dbReference type="Proteomes" id="UP000005396"/>
    </source>
</evidence>
<protein>
    <submittedName>
        <fullName evidence="1">Uncharacterized protein</fullName>
    </submittedName>
</protein>
<proteinExistence type="predicted"/>
<dbReference type="AlphaFoldDB" id="A8RWW7"/>
<evidence type="ECO:0000313" key="1">
    <source>
        <dbReference type="EMBL" id="EDP15030.1"/>
    </source>
</evidence>
<dbReference type="EMBL" id="ABCC02000037">
    <property type="protein sequence ID" value="EDP15030.1"/>
    <property type="molecule type" value="Genomic_DNA"/>
</dbReference>
<sequence>MKTALACSTLFSVIGQNGVIGQNSGHRAKWRSSDKMASGKEGRWFAQAVRLPGTAVWASYLHYQMIQRNRDGKGGKYKI</sequence>
<accession>A8RWW7</accession>
<comment type="caution">
    <text evidence="1">The sequence shown here is derived from an EMBL/GenBank/DDBJ whole genome shotgun (WGS) entry which is preliminary data.</text>
</comment>
<dbReference type="Proteomes" id="UP000005396">
    <property type="component" value="Unassembled WGS sequence"/>
</dbReference>
<organism evidence="1 2">
    <name type="scientific">Enterocloster bolteae (strain ATCC BAA-613 / DSM 15670 / CCUG 46953 / JCM 12243 / WAL 16351)</name>
    <name type="common">Clostridium bolteae</name>
    <dbReference type="NCBI Taxonomy" id="411902"/>
    <lineage>
        <taxon>Bacteria</taxon>
        <taxon>Bacillati</taxon>
        <taxon>Bacillota</taxon>
        <taxon>Clostridia</taxon>
        <taxon>Lachnospirales</taxon>
        <taxon>Lachnospiraceae</taxon>
        <taxon>Enterocloster</taxon>
    </lineage>
</organism>